<protein>
    <recommendedName>
        <fullName evidence="5">Enterobactin synthase component D</fullName>
    </recommendedName>
    <alternativeName>
        <fullName evidence="8">4'-phosphopantetheinyl transferase EntD</fullName>
    </alternativeName>
    <alternativeName>
        <fullName evidence="9">Enterochelin synthase D</fullName>
    </alternativeName>
</protein>
<comment type="catalytic activity">
    <reaction evidence="11">
        <text>apo-[peptidyl-carrier protein] + CoA = holo-[peptidyl-carrier protein] + adenosine 3',5'-bisphosphate + H(+)</text>
        <dbReference type="Rhea" id="RHEA:46228"/>
        <dbReference type="Rhea" id="RHEA-COMP:11479"/>
        <dbReference type="Rhea" id="RHEA-COMP:11480"/>
        <dbReference type="ChEBI" id="CHEBI:15378"/>
        <dbReference type="ChEBI" id="CHEBI:29999"/>
        <dbReference type="ChEBI" id="CHEBI:57287"/>
        <dbReference type="ChEBI" id="CHEBI:58343"/>
        <dbReference type="ChEBI" id="CHEBI:64479"/>
    </reaction>
</comment>
<dbReference type="RefSeq" id="WP_038608046.1">
    <property type="nucleotide sequence ID" value="NZ_CP009048.1"/>
</dbReference>
<evidence type="ECO:0000256" key="8">
    <source>
        <dbReference type="ARBA" id="ARBA00029894"/>
    </source>
</evidence>
<dbReference type="eggNOG" id="COG2977">
    <property type="taxonomic scope" value="Bacteria"/>
</dbReference>
<comment type="pathway">
    <text evidence="2">Siderophore biosynthesis; enterobactin biosynthesis.</text>
</comment>
<comment type="similarity">
    <text evidence="3">Belongs to the P-Pant transferase superfamily. EntD family.</text>
</comment>
<dbReference type="Gene3D" id="3.90.470.20">
    <property type="entry name" value="4'-phosphopantetheinyl transferase domain"/>
    <property type="match status" value="1"/>
</dbReference>
<keyword evidence="13" id="KW-0479">Metal-binding</keyword>
<dbReference type="InterPro" id="IPR008278">
    <property type="entry name" value="4-PPantetheinyl_Trfase_dom"/>
</dbReference>
<dbReference type="GO" id="GO:0005886">
    <property type="term" value="C:plasma membrane"/>
    <property type="evidence" value="ECO:0007669"/>
    <property type="project" value="TreeGrafter"/>
</dbReference>
<dbReference type="InterPro" id="IPR037143">
    <property type="entry name" value="4-PPantetheinyl_Trfase_dom_sf"/>
</dbReference>
<dbReference type="GO" id="GO:0009366">
    <property type="term" value="C:enterobactin synthetase complex"/>
    <property type="evidence" value="ECO:0007669"/>
    <property type="project" value="InterPro"/>
</dbReference>
<name>A0A077F9H9_9PSED</name>
<dbReference type="GO" id="GO:0008897">
    <property type="term" value="F:holo-[acyl-carrier-protein] synthase activity"/>
    <property type="evidence" value="ECO:0007669"/>
    <property type="project" value="InterPro"/>
</dbReference>
<sequence>MNRLPSCCAPLLHHWPLPRPVAGAVLVSCPFDPALLASDDFARAGIEQTPSLQRSVAKRQAEYLAGRVCARAALQRLEGCDYVPGTHEDRSPIWPAGISGSITHGKGWAAAVVARSSDCQGLGLDQESLLSDERAERLAREILTADELQRMDASQTGLTVTLTFSLKESLFKALYPIVQQRFYFEHAEVLAWSADGHARLRLLTDLSAQWHKGKEIEGQFSLQNDQLLSLVSV</sequence>
<dbReference type="SUPFAM" id="SSF56214">
    <property type="entry name" value="4'-phosphopantetheinyl transferase"/>
    <property type="match status" value="1"/>
</dbReference>
<evidence type="ECO:0000256" key="9">
    <source>
        <dbReference type="ARBA" id="ARBA00031996"/>
    </source>
</evidence>
<evidence type="ECO:0000259" key="15">
    <source>
        <dbReference type="Pfam" id="PF17837"/>
    </source>
</evidence>
<comment type="function">
    <text evidence="1">Involved in the biosynthesis of the siderophore enterobactin (enterochelin), which is a macrocyclic trimeric lactone of N-(2,3-dihydroxybenzoyl)-serine. The serine trilactone serves as a scaffolding for the three catechol functionalities that provide hexadentate coordination for the tightly ligated iron(2+) atoms. Plays an essential role in the assembly of the enterobactin by catalyzing the transfer of the 4'-phosphopantetheine (Ppant) moiety from coenzyme A to the apo-domains of both EntB (ArCP domain) and EntF (PCP domain) to yield their holo-forms which make them competent for the activation of 2,3-dihydroxybenzoate (DHB) and L-serine, respectively.</text>
</comment>
<evidence type="ECO:0000313" key="17">
    <source>
        <dbReference type="Proteomes" id="UP000028931"/>
    </source>
</evidence>
<evidence type="ECO:0000256" key="5">
    <source>
        <dbReference type="ARBA" id="ARBA00019087"/>
    </source>
</evidence>
<accession>A0A077F9H9</accession>
<feature type="binding site" evidence="12">
    <location>
        <position position="67"/>
    </location>
    <ligand>
        <name>CoA</name>
        <dbReference type="ChEBI" id="CHEBI:57287"/>
    </ligand>
</feature>
<keyword evidence="6 16" id="KW-0808">Transferase</keyword>
<dbReference type="PRINTS" id="PR01399">
    <property type="entry name" value="ENTSNTHTASED"/>
</dbReference>
<dbReference type="Proteomes" id="UP000028931">
    <property type="component" value="Chromosome"/>
</dbReference>
<evidence type="ECO:0000259" key="14">
    <source>
        <dbReference type="Pfam" id="PF01648"/>
    </source>
</evidence>
<feature type="binding site" evidence="12">
    <location>
        <position position="172"/>
    </location>
    <ligand>
        <name>CoA</name>
        <dbReference type="ChEBI" id="CHEBI:57287"/>
    </ligand>
</feature>
<feature type="binding site" evidence="13">
    <location>
        <position position="127"/>
    </location>
    <ligand>
        <name>Mg(2+)</name>
        <dbReference type="ChEBI" id="CHEBI:18420"/>
    </ligand>
</feature>
<evidence type="ECO:0000256" key="3">
    <source>
        <dbReference type="ARBA" id="ARBA00008342"/>
    </source>
</evidence>
<dbReference type="GO" id="GO:0000287">
    <property type="term" value="F:magnesium ion binding"/>
    <property type="evidence" value="ECO:0007669"/>
    <property type="project" value="InterPro"/>
</dbReference>
<dbReference type="HOGENOM" id="CLU_075076_2_0_6"/>
<evidence type="ECO:0000256" key="13">
    <source>
        <dbReference type="PIRSR" id="PIRSR603542-2"/>
    </source>
</evidence>
<feature type="domain" description="4'-phosphopantetheinyl transferase" evidence="14">
    <location>
        <begin position="122"/>
        <end position="215"/>
    </location>
</feature>
<dbReference type="InterPro" id="IPR003542">
    <property type="entry name" value="Enbac_synth_compD-like"/>
</dbReference>
<gene>
    <name evidence="16" type="ORF">PSAKL28_12530</name>
</gene>
<feature type="binding site" evidence="13">
    <location>
        <position position="125"/>
    </location>
    <ligand>
        <name>Mg(2+)</name>
        <dbReference type="ChEBI" id="CHEBI:18420"/>
    </ligand>
</feature>
<dbReference type="EMBL" id="CP009048">
    <property type="protein sequence ID" value="AIL60479.1"/>
    <property type="molecule type" value="Genomic_DNA"/>
</dbReference>
<evidence type="ECO:0000256" key="2">
    <source>
        <dbReference type="ARBA" id="ARBA00004993"/>
    </source>
</evidence>
<dbReference type="Pfam" id="PF01648">
    <property type="entry name" value="ACPS"/>
    <property type="match status" value="1"/>
</dbReference>
<evidence type="ECO:0000256" key="7">
    <source>
        <dbReference type="ARBA" id="ARBA00023191"/>
    </source>
</evidence>
<evidence type="ECO:0000256" key="12">
    <source>
        <dbReference type="PIRSR" id="PIRSR603542-1"/>
    </source>
</evidence>
<keyword evidence="7" id="KW-0259">Enterobactin biosynthesis</keyword>
<dbReference type="PANTHER" id="PTHR38096">
    <property type="entry name" value="ENTEROBACTIN SYNTHASE COMPONENT D"/>
    <property type="match status" value="1"/>
</dbReference>
<feature type="binding site" evidence="12">
    <location>
        <begin position="103"/>
        <end position="104"/>
    </location>
    <ligand>
        <name>CoA</name>
        <dbReference type="ChEBI" id="CHEBI:57287"/>
    </ligand>
</feature>
<dbReference type="InterPro" id="IPR041354">
    <property type="entry name" value="4PPT_N"/>
</dbReference>
<feature type="domain" description="4'-phosphopantetheinyl transferase N-terminal" evidence="15">
    <location>
        <begin position="52"/>
        <end position="114"/>
    </location>
</feature>
<dbReference type="UniPathway" id="UPA00017"/>
<feature type="binding site" evidence="12">
    <location>
        <position position="59"/>
    </location>
    <ligand>
        <name>CoA</name>
        <dbReference type="ChEBI" id="CHEBI:57287"/>
    </ligand>
</feature>
<feature type="binding site" evidence="12">
    <location>
        <position position="168"/>
    </location>
    <ligand>
        <name>CoA</name>
        <dbReference type="ChEBI" id="CHEBI:57287"/>
    </ligand>
</feature>
<reference evidence="16 17" key="1">
    <citation type="submission" date="2014-07" db="EMBL/GenBank/DDBJ databases">
        <authorList>
            <person name="Lee K."/>
            <person name="Lim J.Y."/>
            <person name="Hwang I."/>
        </authorList>
    </citation>
    <scope>NUCLEOTIDE SEQUENCE [LARGE SCALE GENOMIC DNA]</scope>
    <source>
        <strain evidence="16 17">KL28</strain>
    </source>
</reference>
<dbReference type="KEGG" id="palk:PSAKL28_12530"/>
<dbReference type="AlphaFoldDB" id="A0A077F9H9"/>
<dbReference type="OrthoDB" id="8210607at2"/>
<evidence type="ECO:0000256" key="10">
    <source>
        <dbReference type="ARBA" id="ARBA00049176"/>
    </source>
</evidence>
<evidence type="ECO:0000313" key="16">
    <source>
        <dbReference type="EMBL" id="AIL60479.1"/>
    </source>
</evidence>
<proteinExistence type="inferred from homology"/>
<comment type="catalytic activity">
    <reaction evidence="10">
        <text>apo-[aryl-carrier protein] + CoA = holo-[aryl-carrier protein] + adenosine 3',5'-bisphosphate + H(+)</text>
        <dbReference type="Rhea" id="RHEA:48404"/>
        <dbReference type="Rhea" id="RHEA-COMP:15903"/>
        <dbReference type="Rhea" id="RHEA-COMP:17557"/>
        <dbReference type="ChEBI" id="CHEBI:15378"/>
        <dbReference type="ChEBI" id="CHEBI:29999"/>
        <dbReference type="ChEBI" id="CHEBI:57287"/>
        <dbReference type="ChEBI" id="CHEBI:58343"/>
        <dbReference type="ChEBI" id="CHEBI:64479"/>
    </reaction>
</comment>
<organism evidence="16 17">
    <name type="scientific">Pseudomonas alkylphenolica</name>
    <dbReference type="NCBI Taxonomy" id="237609"/>
    <lineage>
        <taxon>Bacteria</taxon>
        <taxon>Pseudomonadati</taxon>
        <taxon>Pseudomonadota</taxon>
        <taxon>Gammaproteobacteria</taxon>
        <taxon>Pseudomonadales</taxon>
        <taxon>Pseudomonadaceae</taxon>
        <taxon>Pseudomonas</taxon>
    </lineage>
</organism>
<comment type="subunit">
    <text evidence="4">EntB, EntD, EntE, and EntF form a multienzyme complex called enterobactin synthase.</text>
</comment>
<comment type="cofactor">
    <cofactor evidence="13">
        <name>Mg(2+)</name>
        <dbReference type="ChEBI" id="CHEBI:18420"/>
    </cofactor>
</comment>
<evidence type="ECO:0000256" key="1">
    <source>
        <dbReference type="ARBA" id="ARBA00003937"/>
    </source>
</evidence>
<feature type="binding site" evidence="12">
    <location>
        <position position="125"/>
    </location>
    <ligand>
        <name>CoA</name>
        <dbReference type="ChEBI" id="CHEBI:57287"/>
    </ligand>
</feature>
<dbReference type="GO" id="GO:0009239">
    <property type="term" value="P:enterobactin biosynthetic process"/>
    <property type="evidence" value="ECO:0007669"/>
    <property type="project" value="UniProtKB-UniPathway"/>
</dbReference>
<dbReference type="PANTHER" id="PTHR38096:SF1">
    <property type="entry name" value="ENTEROBACTIN SYNTHASE COMPONENT D"/>
    <property type="match status" value="1"/>
</dbReference>
<dbReference type="Pfam" id="PF17837">
    <property type="entry name" value="4PPT_N"/>
    <property type="match status" value="1"/>
</dbReference>
<keyword evidence="13" id="KW-0460">Magnesium</keyword>
<evidence type="ECO:0000256" key="4">
    <source>
        <dbReference type="ARBA" id="ARBA00011503"/>
    </source>
</evidence>
<evidence type="ECO:0000256" key="6">
    <source>
        <dbReference type="ARBA" id="ARBA00022679"/>
    </source>
</evidence>
<evidence type="ECO:0000256" key="11">
    <source>
        <dbReference type="ARBA" id="ARBA00049191"/>
    </source>
</evidence>